<evidence type="ECO:0000313" key="3">
    <source>
        <dbReference type="Proteomes" id="UP000663879"/>
    </source>
</evidence>
<protein>
    <submittedName>
        <fullName evidence="2">Uncharacterized protein</fullName>
    </submittedName>
</protein>
<feature type="region of interest" description="Disordered" evidence="1">
    <location>
        <begin position="47"/>
        <end position="66"/>
    </location>
</feature>
<dbReference type="EMBL" id="CAJNOC010009658">
    <property type="protein sequence ID" value="CAF1131510.1"/>
    <property type="molecule type" value="Genomic_DNA"/>
</dbReference>
<accession>A0A814RF98</accession>
<evidence type="ECO:0000256" key="1">
    <source>
        <dbReference type="SAM" id="MobiDB-lite"/>
    </source>
</evidence>
<dbReference type="AlphaFoldDB" id="A0A814RF98"/>
<comment type="caution">
    <text evidence="2">The sequence shown here is derived from an EMBL/GenBank/DDBJ whole genome shotgun (WGS) entry which is preliminary data.</text>
</comment>
<gene>
    <name evidence="2" type="ORF">OXX778_LOCUS22495</name>
</gene>
<name>A0A814RF98_9BILA</name>
<organism evidence="2 3">
    <name type="scientific">Brachionus calyciflorus</name>
    <dbReference type="NCBI Taxonomy" id="104777"/>
    <lineage>
        <taxon>Eukaryota</taxon>
        <taxon>Metazoa</taxon>
        <taxon>Spiralia</taxon>
        <taxon>Gnathifera</taxon>
        <taxon>Rotifera</taxon>
        <taxon>Eurotatoria</taxon>
        <taxon>Monogononta</taxon>
        <taxon>Pseudotrocha</taxon>
        <taxon>Ploima</taxon>
        <taxon>Brachionidae</taxon>
        <taxon>Brachionus</taxon>
    </lineage>
</organism>
<proteinExistence type="predicted"/>
<reference evidence="2" key="1">
    <citation type="submission" date="2021-02" db="EMBL/GenBank/DDBJ databases">
        <authorList>
            <person name="Nowell W R."/>
        </authorList>
    </citation>
    <scope>NUCLEOTIDE SEQUENCE</scope>
    <source>
        <strain evidence="2">Ploen Becks lab</strain>
    </source>
</reference>
<dbReference type="Proteomes" id="UP000663879">
    <property type="component" value="Unassembled WGS sequence"/>
</dbReference>
<sequence>MIREFNRPNHSSIINQDLIAFKKVLKWASNIHKRLLKNINEIKSNQIDEKKKSSPKSNISNQNRNIEIQKNQTLKKYCDKSKYQFLGINISTPDSSTSKSDKTKAPNLSSEINIDSQSNLENVSIEIRIFEKLKTTMMKELTSQRIKVEELEERTNNRLIETEVKINKIESRVIGMESKVCRKLNELNSRLV</sequence>
<evidence type="ECO:0000313" key="2">
    <source>
        <dbReference type="EMBL" id="CAF1131510.1"/>
    </source>
</evidence>
<keyword evidence="3" id="KW-1185">Reference proteome</keyword>